<comment type="caution">
    <text evidence="1">The sequence shown here is derived from an EMBL/GenBank/DDBJ whole genome shotgun (WGS) entry which is preliminary data.</text>
</comment>
<proteinExistence type="predicted"/>
<evidence type="ECO:0000313" key="2">
    <source>
        <dbReference type="Proteomes" id="UP000762676"/>
    </source>
</evidence>
<dbReference type="PANTHER" id="PTHR33480:SF1">
    <property type="entry name" value="TYR RECOMBINASE DOMAIN-CONTAINING PROTEIN"/>
    <property type="match status" value="1"/>
</dbReference>
<accession>A0AAV4HGD7</accession>
<evidence type="ECO:0000313" key="1">
    <source>
        <dbReference type="EMBL" id="GFR97222.1"/>
    </source>
</evidence>
<organism evidence="1 2">
    <name type="scientific">Elysia marginata</name>
    <dbReference type="NCBI Taxonomy" id="1093978"/>
    <lineage>
        <taxon>Eukaryota</taxon>
        <taxon>Metazoa</taxon>
        <taxon>Spiralia</taxon>
        <taxon>Lophotrochozoa</taxon>
        <taxon>Mollusca</taxon>
        <taxon>Gastropoda</taxon>
        <taxon>Heterobranchia</taxon>
        <taxon>Euthyneura</taxon>
        <taxon>Panpulmonata</taxon>
        <taxon>Sacoglossa</taxon>
        <taxon>Placobranchoidea</taxon>
        <taxon>Plakobranchidae</taxon>
        <taxon>Elysia</taxon>
    </lineage>
</organism>
<gene>
    <name evidence="1" type="ORF">ElyMa_006318500</name>
</gene>
<dbReference type="Proteomes" id="UP000762676">
    <property type="component" value="Unassembled WGS sequence"/>
</dbReference>
<protein>
    <submittedName>
        <fullName evidence="1">Histone-lysine N-methyltransferase SETD8-A</fullName>
    </submittedName>
</protein>
<dbReference type="EMBL" id="BMAT01012693">
    <property type="protein sequence ID" value="GFR97222.1"/>
    <property type="molecule type" value="Genomic_DNA"/>
</dbReference>
<dbReference type="AlphaFoldDB" id="A0AAV4HGD7"/>
<keyword evidence="2" id="KW-1185">Reference proteome</keyword>
<reference evidence="1 2" key="1">
    <citation type="journal article" date="2021" name="Elife">
        <title>Chloroplast acquisition without the gene transfer in kleptoplastic sea slugs, Plakobranchus ocellatus.</title>
        <authorList>
            <person name="Maeda T."/>
            <person name="Takahashi S."/>
            <person name="Yoshida T."/>
            <person name="Shimamura S."/>
            <person name="Takaki Y."/>
            <person name="Nagai Y."/>
            <person name="Toyoda A."/>
            <person name="Suzuki Y."/>
            <person name="Arimoto A."/>
            <person name="Ishii H."/>
            <person name="Satoh N."/>
            <person name="Nishiyama T."/>
            <person name="Hasebe M."/>
            <person name="Maruyama T."/>
            <person name="Minagawa J."/>
            <person name="Obokata J."/>
            <person name="Shigenobu S."/>
        </authorList>
    </citation>
    <scope>NUCLEOTIDE SEQUENCE [LARGE SCALE GENOMIC DNA]</scope>
</reference>
<name>A0AAV4HGD7_9GAST</name>
<sequence length="178" mass="20929">MSEMRLYASLILAFRLETGDEEASGQETLNYRRFEALEKAIKSISTKETGEDKVGLKVRIGFVLKRAAKIMRGYFVMKADAQKEADMTRFLDMIELQWHYIFLPAQIECEQRRTGLRKPSAMPDEEDISVFRDFIKQEMVKLIEQYEMWDKHTFVRARNLVVARLTMFNACRVVSRQD</sequence>
<dbReference type="PANTHER" id="PTHR33480">
    <property type="entry name" value="SET DOMAIN-CONTAINING PROTEIN-RELATED"/>
    <property type="match status" value="1"/>
</dbReference>